<evidence type="ECO:0000256" key="3">
    <source>
        <dbReference type="SAM" id="Phobius"/>
    </source>
</evidence>
<accession>A0AA36JL05</accession>
<reference evidence="4" key="1">
    <citation type="submission" date="2023-08" db="EMBL/GenBank/DDBJ databases">
        <authorList>
            <person name="Chen Y."/>
            <person name="Shah S."/>
            <person name="Dougan E. K."/>
            <person name="Thang M."/>
            <person name="Chan C."/>
        </authorList>
    </citation>
    <scope>NUCLEOTIDE SEQUENCE</scope>
</reference>
<feature type="compositionally biased region" description="Low complexity" evidence="2">
    <location>
        <begin position="218"/>
        <end position="230"/>
    </location>
</feature>
<comment type="caution">
    <text evidence="4">The sequence shown here is derived from an EMBL/GenBank/DDBJ whole genome shotgun (WGS) entry which is preliminary data.</text>
</comment>
<feature type="region of interest" description="Disordered" evidence="2">
    <location>
        <begin position="215"/>
        <end position="272"/>
    </location>
</feature>
<dbReference type="Proteomes" id="UP001178507">
    <property type="component" value="Unassembled WGS sequence"/>
</dbReference>
<evidence type="ECO:0000256" key="1">
    <source>
        <dbReference type="SAM" id="Coils"/>
    </source>
</evidence>
<dbReference type="AlphaFoldDB" id="A0AA36JL05"/>
<keyword evidence="1" id="KW-0175">Coiled coil</keyword>
<keyword evidence="3" id="KW-0812">Transmembrane</keyword>
<keyword evidence="3" id="KW-1133">Transmembrane helix</keyword>
<feature type="coiled-coil region" evidence="1">
    <location>
        <begin position="59"/>
        <end position="117"/>
    </location>
</feature>
<protein>
    <submittedName>
        <fullName evidence="4">Uncharacterized protein</fullName>
    </submittedName>
</protein>
<dbReference type="EMBL" id="CAUJNA010003650">
    <property type="protein sequence ID" value="CAJ1406933.1"/>
    <property type="molecule type" value="Genomic_DNA"/>
</dbReference>
<evidence type="ECO:0000313" key="4">
    <source>
        <dbReference type="EMBL" id="CAJ1406933.1"/>
    </source>
</evidence>
<name>A0AA36JL05_9DINO</name>
<keyword evidence="3" id="KW-0472">Membrane</keyword>
<evidence type="ECO:0000256" key="2">
    <source>
        <dbReference type="SAM" id="MobiDB-lite"/>
    </source>
</evidence>
<keyword evidence="5" id="KW-1185">Reference proteome</keyword>
<gene>
    <name evidence="4" type="ORF">EVOR1521_LOCUS28756</name>
</gene>
<feature type="transmembrane region" description="Helical" evidence="3">
    <location>
        <begin position="12"/>
        <end position="33"/>
    </location>
</feature>
<evidence type="ECO:0000313" key="5">
    <source>
        <dbReference type="Proteomes" id="UP001178507"/>
    </source>
</evidence>
<sequence length="272" mass="30363">MEAGSETLLVAHFGITHALAALALLVVWLCWSWRRAPARGKERSEHSQLRVSREEDLELTAAQAKLQQCDQELKLARKRAAEAEAQLELQEAELRQLRQREAEFQETRKHMALLEAQWRDTEGALEEASDVMRLNCELQAKLELCEKQLRLVRPRSCRRMPVMSMPAEGSPGPLVQACSLCAAPAPMAPQGPALCLVCQEMTDATRQEDMQLEVAAGSEGSCSRSSSIYSAHPRGRTLRRPGSPEMPLSYWWRPHTSSPPPGPRPCLRCSSS</sequence>
<proteinExistence type="predicted"/>
<organism evidence="4 5">
    <name type="scientific">Effrenium voratum</name>
    <dbReference type="NCBI Taxonomy" id="2562239"/>
    <lineage>
        <taxon>Eukaryota</taxon>
        <taxon>Sar</taxon>
        <taxon>Alveolata</taxon>
        <taxon>Dinophyceae</taxon>
        <taxon>Suessiales</taxon>
        <taxon>Symbiodiniaceae</taxon>
        <taxon>Effrenium</taxon>
    </lineage>
</organism>